<protein>
    <submittedName>
        <fullName evidence="1">Uncharacterized protein</fullName>
    </submittedName>
</protein>
<evidence type="ECO:0000313" key="2">
    <source>
        <dbReference type="Proteomes" id="UP000001058"/>
    </source>
</evidence>
<dbReference type="InParanoid" id="D8TKI7"/>
<organism evidence="2">
    <name type="scientific">Volvox carteri f. nagariensis</name>
    <dbReference type="NCBI Taxonomy" id="3068"/>
    <lineage>
        <taxon>Eukaryota</taxon>
        <taxon>Viridiplantae</taxon>
        <taxon>Chlorophyta</taxon>
        <taxon>core chlorophytes</taxon>
        <taxon>Chlorophyceae</taxon>
        <taxon>CS clade</taxon>
        <taxon>Chlamydomonadales</taxon>
        <taxon>Volvocaceae</taxon>
        <taxon>Volvox</taxon>
    </lineage>
</organism>
<accession>D8TKI7</accession>
<gene>
    <name evidence="1" type="ORF">VOLCADRAFT_87241</name>
</gene>
<dbReference type="EMBL" id="GL378325">
    <property type="protein sequence ID" value="EFJ52252.1"/>
    <property type="molecule type" value="Genomic_DNA"/>
</dbReference>
<keyword evidence="2" id="KW-1185">Reference proteome</keyword>
<proteinExistence type="predicted"/>
<dbReference type="AlphaFoldDB" id="D8TKI7"/>
<reference evidence="1 2" key="1">
    <citation type="journal article" date="2010" name="Science">
        <title>Genomic analysis of organismal complexity in the multicellular green alga Volvox carteri.</title>
        <authorList>
            <person name="Prochnik S.E."/>
            <person name="Umen J."/>
            <person name="Nedelcu A.M."/>
            <person name="Hallmann A."/>
            <person name="Miller S.M."/>
            <person name="Nishii I."/>
            <person name="Ferris P."/>
            <person name="Kuo A."/>
            <person name="Mitros T."/>
            <person name="Fritz-Laylin L.K."/>
            <person name="Hellsten U."/>
            <person name="Chapman J."/>
            <person name="Simakov O."/>
            <person name="Rensing S.A."/>
            <person name="Terry A."/>
            <person name="Pangilinan J."/>
            <person name="Kapitonov V."/>
            <person name="Jurka J."/>
            <person name="Salamov A."/>
            <person name="Shapiro H."/>
            <person name="Schmutz J."/>
            <person name="Grimwood J."/>
            <person name="Lindquist E."/>
            <person name="Lucas S."/>
            <person name="Grigoriev I.V."/>
            <person name="Schmitt R."/>
            <person name="Kirk D."/>
            <person name="Rokhsar D.S."/>
        </authorList>
    </citation>
    <scope>NUCLEOTIDE SEQUENCE [LARGE SCALE GENOMIC DNA]</scope>
    <source>
        <strain evidence="2">f. Nagariensis / Eve</strain>
    </source>
</reference>
<sequence>MPNPLAEMELLGFWGLKLVATVTDCHMSDSGRVMTAFVFKVVSYRNEAASTMLTPEPLPESLEYLQAQVERALDERRELERVMWAAREGRGGPSMLSCKQLETIELSTMGEAAELEVKRALEAITVVQYSMPNPLAEMELLGFWGLKLVATVTDCHMSDSGRVMTAFVFKVVSYRNEAASTMLTPEPLPESLEYLQAQVERALDERRELERVMWAAREGRGGPSMLSCKQLETIELSTMGEAAELEVKRALEAITVVQYSMPNPLAEMELLGFWGLKLVATVTDCHMSDSGRVMTAFVFKVVSYRNEAASTMLTPEPLPESLEYLQAQVERALDERRELERVMWAAREGRGGPSMLSCKQLETIELSTMGEAAELEVKRALEEMFH</sequence>
<dbReference type="GeneID" id="9618387"/>
<dbReference type="KEGG" id="vcn:VOLCADRAFT_87241"/>
<evidence type="ECO:0000313" key="1">
    <source>
        <dbReference type="EMBL" id="EFJ52252.1"/>
    </source>
</evidence>
<dbReference type="Proteomes" id="UP000001058">
    <property type="component" value="Unassembled WGS sequence"/>
</dbReference>
<dbReference type="OrthoDB" id="542536at2759"/>
<dbReference type="RefSeq" id="XP_002947026.1">
    <property type="nucleotide sequence ID" value="XM_002946980.1"/>
</dbReference>
<name>D8TKI7_VOLCA</name>